<evidence type="ECO:0000256" key="1">
    <source>
        <dbReference type="ARBA" id="ARBA00023235"/>
    </source>
</evidence>
<dbReference type="InterPro" id="IPR039556">
    <property type="entry name" value="ICL/PEPM"/>
</dbReference>
<dbReference type="InterPro" id="IPR012698">
    <property type="entry name" value="PEnolPyrv_PMutase_core"/>
</dbReference>
<evidence type="ECO:0000256" key="2">
    <source>
        <dbReference type="ARBA" id="ARBA00024063"/>
    </source>
</evidence>
<dbReference type="EMBL" id="FMAI01000046">
    <property type="protein sequence ID" value="SCB55599.1"/>
    <property type="molecule type" value="Genomic_DNA"/>
</dbReference>
<protein>
    <recommendedName>
        <fullName evidence="2">phosphoenolpyruvate mutase</fullName>
        <ecNumber evidence="2">5.4.2.9</ecNumber>
    </recommendedName>
</protein>
<keyword evidence="4" id="KW-0670">Pyruvate</keyword>
<dbReference type="PANTHER" id="PTHR42905">
    <property type="entry name" value="PHOSPHOENOLPYRUVATE CARBOXYLASE"/>
    <property type="match status" value="1"/>
</dbReference>
<proteinExistence type="inferred from homology"/>
<evidence type="ECO:0000256" key="3">
    <source>
        <dbReference type="ARBA" id="ARBA00038455"/>
    </source>
</evidence>
<dbReference type="SUPFAM" id="SSF51621">
    <property type="entry name" value="Phosphoenolpyruvate/pyruvate domain"/>
    <property type="match status" value="1"/>
</dbReference>
<accession>A0A1C3XTM7</accession>
<organism evidence="4 5">
    <name type="scientific">Bradyrhizobium shewense</name>
    <dbReference type="NCBI Taxonomy" id="1761772"/>
    <lineage>
        <taxon>Bacteria</taxon>
        <taxon>Pseudomonadati</taxon>
        <taxon>Pseudomonadota</taxon>
        <taxon>Alphaproteobacteria</taxon>
        <taxon>Hyphomicrobiales</taxon>
        <taxon>Nitrobacteraceae</taxon>
        <taxon>Bradyrhizobium</taxon>
    </lineage>
</organism>
<name>A0A1C3XTM7_9BRAD</name>
<dbReference type="PANTHER" id="PTHR42905:SF7">
    <property type="entry name" value="PHOSPHOENOLPYRUVATE PHOSPHOMUTASE"/>
    <property type="match status" value="1"/>
</dbReference>
<keyword evidence="5" id="KW-1185">Reference proteome</keyword>
<dbReference type="EC" id="5.4.2.9" evidence="2"/>
<sequence length="309" mass="33914">MQDHSPSLLANGPDQSAAPSLIELLRAQISSSSELSFLMEAHDGLSAAIAERAGFNGLWASGLSIACSLGYRDANEASWSHLVEVVERIVDSSQLPVLVDGDGGFGNFNNARLLARKLLQRGAAGVALEDNCFPKINSFVGDRHPLADIDEFSGRLRAVKDTVADDLVLVARIEALIAGFEMDEALLCAHVYADAGADAILIHSRRSTADEMLSFARAWQNRLPLVIVPTKYYRTPISVYREARISTVIWANHSMRAAIAAMRQVCRRIIAEENTASVEPNIPSLDEVFELLKYDELPRAEALYLRPRR</sequence>
<dbReference type="AlphaFoldDB" id="A0A1C3XTM7"/>
<comment type="similarity">
    <text evidence="3">Belongs to the isocitrate lyase/PEP mutase superfamily. PEP mutase family.</text>
</comment>
<dbReference type="InterPro" id="IPR040442">
    <property type="entry name" value="Pyrv_kinase-like_dom_sf"/>
</dbReference>
<dbReference type="CDD" id="cd00377">
    <property type="entry name" value="ICL_PEPM"/>
    <property type="match status" value="1"/>
</dbReference>
<dbReference type="Proteomes" id="UP000199184">
    <property type="component" value="Unassembled WGS sequence"/>
</dbReference>
<dbReference type="Gene3D" id="3.20.20.60">
    <property type="entry name" value="Phosphoenolpyruvate-binding domains"/>
    <property type="match status" value="1"/>
</dbReference>
<evidence type="ECO:0000313" key="5">
    <source>
        <dbReference type="Proteomes" id="UP000199184"/>
    </source>
</evidence>
<evidence type="ECO:0000313" key="4">
    <source>
        <dbReference type="EMBL" id="SCB55599.1"/>
    </source>
</evidence>
<dbReference type="InterPro" id="IPR015813">
    <property type="entry name" value="Pyrv/PenolPyrv_kinase-like_dom"/>
</dbReference>
<keyword evidence="1" id="KW-0413">Isomerase</keyword>
<dbReference type="GO" id="GO:0050188">
    <property type="term" value="F:phosphoenolpyruvate mutase activity"/>
    <property type="evidence" value="ECO:0007669"/>
    <property type="project" value="UniProtKB-EC"/>
</dbReference>
<dbReference type="NCBIfam" id="TIGR02320">
    <property type="entry name" value="PEP_mutase"/>
    <property type="match status" value="1"/>
</dbReference>
<dbReference type="Pfam" id="PF13714">
    <property type="entry name" value="PEP_mutase"/>
    <property type="match status" value="1"/>
</dbReference>
<reference evidence="5" key="1">
    <citation type="submission" date="2016-08" db="EMBL/GenBank/DDBJ databases">
        <authorList>
            <person name="Varghese N."/>
            <person name="Submissions Spin"/>
        </authorList>
    </citation>
    <scope>NUCLEOTIDE SEQUENCE [LARGE SCALE GENOMIC DNA]</scope>
    <source>
        <strain evidence="5">ERR11</strain>
    </source>
</reference>
<gene>
    <name evidence="4" type="ORF">GA0061098_104616</name>
</gene>